<dbReference type="Gene3D" id="2.60.120.200">
    <property type="match status" value="1"/>
</dbReference>
<dbReference type="InterPro" id="IPR036116">
    <property type="entry name" value="FN3_sf"/>
</dbReference>
<protein>
    <submittedName>
        <fullName evidence="2">Fibronectin type III domain-containing protein</fullName>
    </submittedName>
</protein>
<dbReference type="RefSeq" id="WP_210120111.1">
    <property type="nucleotide sequence ID" value="NZ_CP054142.1"/>
</dbReference>
<dbReference type="Proteomes" id="UP000671908">
    <property type="component" value="Chromosome"/>
</dbReference>
<proteinExistence type="predicted"/>
<dbReference type="EMBL" id="CP054142">
    <property type="protein sequence ID" value="QTQ13415.1"/>
    <property type="molecule type" value="Genomic_DNA"/>
</dbReference>
<feature type="domain" description="Fibronectin type-III" evidence="1">
    <location>
        <begin position="398"/>
        <end position="500"/>
    </location>
</feature>
<accession>A0A975F2G0</accession>
<keyword evidence="3" id="KW-1185">Reference proteome</keyword>
<gene>
    <name evidence="2" type="ORF">HRQ91_02505</name>
</gene>
<dbReference type="InterPro" id="IPR013320">
    <property type="entry name" value="ConA-like_dom_sf"/>
</dbReference>
<sequence length="500" mass="55002">MKKILILVSVCPVFLVYNLFAVPKTLTLGGKEGWGSIQKADGVVEGKGRFGYSSIELSRNSPPVSDFTDLFLDFENAAMTDSVGNYEISANDLVLTDNCIMGKRAALSRGTGKGMLLSGKRGTMFGGAGRIGSFSIEFWIAPSIAENGERLFSWRSSRTVAGYPIYQTITATFFNNRLEWKFSNVFEGYSKNDGEAVISGKKIIIPDVWSYHKISYDEEFGLLEYRVDGITEDLKYITSTGREGGDTYRMILGVPADISLCPQYTGRMDDFRIVKALPGEISDDAKEDFVTVRDMYKIDGGRFETEPMRVQQGSVLTSVEAIADVPPQTEVQLYVRGGENKFGWTDSYPQWIHVESGKAVSGIKGGFFQLAVQLYPDGGGRTTPSVTQVILNYDEISPPLPPLFVQAEAGDGSVTLSWDHSADDSAGGYYVYYGERPGEYLGRYALEGASPINTGKSTSLTLTGLKNGVIYYFAVSSWSAYDDRINGMLSKEVFARPKKQ</sequence>
<dbReference type="InterPro" id="IPR003961">
    <property type="entry name" value="FN3_dom"/>
</dbReference>
<dbReference type="PROSITE" id="PS50853">
    <property type="entry name" value="FN3"/>
    <property type="match status" value="1"/>
</dbReference>
<dbReference type="SUPFAM" id="SSF49265">
    <property type="entry name" value="Fibronectin type III"/>
    <property type="match status" value="1"/>
</dbReference>
<evidence type="ECO:0000313" key="2">
    <source>
        <dbReference type="EMBL" id="QTQ13415.1"/>
    </source>
</evidence>
<evidence type="ECO:0000313" key="3">
    <source>
        <dbReference type="Proteomes" id="UP000671908"/>
    </source>
</evidence>
<dbReference type="CDD" id="cd00063">
    <property type="entry name" value="FN3"/>
    <property type="match status" value="1"/>
</dbReference>
<dbReference type="AlphaFoldDB" id="A0A975F2G0"/>
<dbReference type="InterPro" id="IPR013783">
    <property type="entry name" value="Ig-like_fold"/>
</dbReference>
<dbReference type="Pfam" id="PF00041">
    <property type="entry name" value="fn3"/>
    <property type="match status" value="1"/>
</dbReference>
<dbReference type="KEGG" id="tpav:HRQ91_02505"/>
<name>A0A975F2G0_9SPIR</name>
<dbReference type="SUPFAM" id="SSF49899">
    <property type="entry name" value="Concanavalin A-like lectins/glucanases"/>
    <property type="match status" value="1"/>
</dbReference>
<dbReference type="SMART" id="SM00060">
    <property type="entry name" value="FN3"/>
    <property type="match status" value="1"/>
</dbReference>
<evidence type="ECO:0000259" key="1">
    <source>
        <dbReference type="PROSITE" id="PS50853"/>
    </source>
</evidence>
<dbReference type="Gene3D" id="2.60.40.10">
    <property type="entry name" value="Immunoglobulins"/>
    <property type="match status" value="1"/>
</dbReference>
<reference evidence="2 3" key="1">
    <citation type="journal article" date="2021" name="Microbiol. Resour. Announc.">
        <title>Complete Genome Sequences of Three Human Oral Treponema parvum Isolates.</title>
        <authorList>
            <person name="Zeng H."/>
            <person name="Watt R.M."/>
        </authorList>
    </citation>
    <scope>NUCLEOTIDE SEQUENCE [LARGE SCALE GENOMIC DNA]</scope>
    <source>
        <strain evidence="2 3">ATCC 700770</strain>
    </source>
</reference>
<organism evidence="2 3">
    <name type="scientific">Treponema parvum</name>
    <dbReference type="NCBI Taxonomy" id="138851"/>
    <lineage>
        <taxon>Bacteria</taxon>
        <taxon>Pseudomonadati</taxon>
        <taxon>Spirochaetota</taxon>
        <taxon>Spirochaetia</taxon>
        <taxon>Spirochaetales</taxon>
        <taxon>Treponemataceae</taxon>
        <taxon>Treponema</taxon>
    </lineage>
</organism>